<evidence type="ECO:0000313" key="3">
    <source>
        <dbReference type="Proteomes" id="UP001177003"/>
    </source>
</evidence>
<dbReference type="Proteomes" id="UP001177003">
    <property type="component" value="Chromosome 5"/>
</dbReference>
<reference evidence="2" key="1">
    <citation type="submission" date="2023-04" db="EMBL/GenBank/DDBJ databases">
        <authorList>
            <person name="Vijverberg K."/>
            <person name="Xiong W."/>
            <person name="Schranz E."/>
        </authorList>
    </citation>
    <scope>NUCLEOTIDE SEQUENCE</scope>
</reference>
<feature type="compositionally biased region" description="Polar residues" evidence="1">
    <location>
        <begin position="230"/>
        <end position="241"/>
    </location>
</feature>
<feature type="region of interest" description="Disordered" evidence="1">
    <location>
        <begin position="205"/>
        <end position="241"/>
    </location>
</feature>
<accession>A0AA35Z848</accession>
<gene>
    <name evidence="2" type="ORF">LSALG_LOCUS26880</name>
</gene>
<dbReference type="AlphaFoldDB" id="A0AA35Z848"/>
<keyword evidence="3" id="KW-1185">Reference proteome</keyword>
<proteinExistence type="predicted"/>
<organism evidence="2 3">
    <name type="scientific">Lactuca saligna</name>
    <name type="common">Willowleaf lettuce</name>
    <dbReference type="NCBI Taxonomy" id="75948"/>
    <lineage>
        <taxon>Eukaryota</taxon>
        <taxon>Viridiplantae</taxon>
        <taxon>Streptophyta</taxon>
        <taxon>Embryophyta</taxon>
        <taxon>Tracheophyta</taxon>
        <taxon>Spermatophyta</taxon>
        <taxon>Magnoliopsida</taxon>
        <taxon>eudicotyledons</taxon>
        <taxon>Gunneridae</taxon>
        <taxon>Pentapetalae</taxon>
        <taxon>asterids</taxon>
        <taxon>campanulids</taxon>
        <taxon>Asterales</taxon>
        <taxon>Asteraceae</taxon>
        <taxon>Cichorioideae</taxon>
        <taxon>Cichorieae</taxon>
        <taxon>Lactucinae</taxon>
        <taxon>Lactuca</taxon>
    </lineage>
</organism>
<evidence type="ECO:0000256" key="1">
    <source>
        <dbReference type="SAM" id="MobiDB-lite"/>
    </source>
</evidence>
<sequence>MRNTRTTSFKSKFTNTKETVLNLDEDDDDFVSPPIEGVGSETNDIKIVGSSKTKKQRKTNSRSEHGKNNVDYGKSDCLVSRKQLWRRDDKTCYYRGPILVLTKLEISAGGFGRQLLEKFEDIVDDDGMVHEDEMLDGILRDYGAEEAYVAVIEHRYGVILSEKKNIEKAPKHGIEKFPDSLMLKEWCEKNKELFKEVNNADAGGMKYNEASFDGDSNKGEADGGKEEGLSPSTIGNSWRKE</sequence>
<protein>
    <submittedName>
        <fullName evidence="2">Uncharacterized protein</fullName>
    </submittedName>
</protein>
<name>A0AA35Z848_LACSI</name>
<feature type="compositionally biased region" description="Basic and acidic residues" evidence="1">
    <location>
        <begin position="215"/>
        <end position="228"/>
    </location>
</feature>
<feature type="region of interest" description="Disordered" evidence="1">
    <location>
        <begin position="24"/>
        <end position="72"/>
    </location>
</feature>
<evidence type="ECO:0000313" key="2">
    <source>
        <dbReference type="EMBL" id="CAI9287521.1"/>
    </source>
</evidence>
<dbReference type="EMBL" id="OX465081">
    <property type="protein sequence ID" value="CAI9287521.1"/>
    <property type="molecule type" value="Genomic_DNA"/>
</dbReference>